<protein>
    <submittedName>
        <fullName evidence="1">Uncharacterized protein</fullName>
    </submittedName>
</protein>
<reference evidence="1 2" key="1">
    <citation type="journal article" date="2024" name="G3 (Bethesda)">
        <title>Genome assembly of Hibiscus sabdariffa L. provides insights into metabolisms of medicinal natural products.</title>
        <authorList>
            <person name="Kim T."/>
        </authorList>
    </citation>
    <scope>NUCLEOTIDE SEQUENCE [LARGE SCALE GENOMIC DNA]</scope>
    <source>
        <strain evidence="1">TK-2024</strain>
        <tissue evidence="1">Old leaves</tissue>
    </source>
</reference>
<evidence type="ECO:0000313" key="2">
    <source>
        <dbReference type="Proteomes" id="UP001396334"/>
    </source>
</evidence>
<comment type="caution">
    <text evidence="1">The sequence shown here is derived from an EMBL/GenBank/DDBJ whole genome shotgun (WGS) entry which is preliminary data.</text>
</comment>
<accession>A0ABR2PGK9</accession>
<name>A0ABR2PGK9_9ROSI</name>
<proteinExistence type="predicted"/>
<dbReference type="Proteomes" id="UP001396334">
    <property type="component" value="Unassembled WGS sequence"/>
</dbReference>
<dbReference type="EMBL" id="JBBPBN010000060">
    <property type="protein sequence ID" value="KAK8987391.1"/>
    <property type="molecule type" value="Genomic_DNA"/>
</dbReference>
<sequence>MLRIVTLALIKRLEKLSRPPLDIGCITPEFRSSFRTFSTCFMFQDLIMERNAAPTFAISSGFCSSPSHITLFRCISIETSDHRLDFKSATGPEIKENKNSSTLMVIASTCFKVLITAPISPSLHEEKVLSLFSICLKLFKAMQIAFLAAFLELRTQKFINQFPLLEGQLKIKR</sequence>
<keyword evidence="2" id="KW-1185">Reference proteome</keyword>
<evidence type="ECO:0000313" key="1">
    <source>
        <dbReference type="EMBL" id="KAK8987391.1"/>
    </source>
</evidence>
<organism evidence="1 2">
    <name type="scientific">Hibiscus sabdariffa</name>
    <name type="common">roselle</name>
    <dbReference type="NCBI Taxonomy" id="183260"/>
    <lineage>
        <taxon>Eukaryota</taxon>
        <taxon>Viridiplantae</taxon>
        <taxon>Streptophyta</taxon>
        <taxon>Embryophyta</taxon>
        <taxon>Tracheophyta</taxon>
        <taxon>Spermatophyta</taxon>
        <taxon>Magnoliopsida</taxon>
        <taxon>eudicotyledons</taxon>
        <taxon>Gunneridae</taxon>
        <taxon>Pentapetalae</taxon>
        <taxon>rosids</taxon>
        <taxon>malvids</taxon>
        <taxon>Malvales</taxon>
        <taxon>Malvaceae</taxon>
        <taxon>Malvoideae</taxon>
        <taxon>Hibiscus</taxon>
    </lineage>
</organism>
<gene>
    <name evidence="1" type="ORF">V6N11_027143</name>
</gene>